<comment type="caution">
    <text evidence="2">The sequence shown here is derived from an EMBL/GenBank/DDBJ whole genome shotgun (WGS) entry which is preliminary data.</text>
</comment>
<keyword evidence="1" id="KW-0472">Membrane</keyword>
<evidence type="ECO:0008006" key="3">
    <source>
        <dbReference type="Google" id="ProtNLM"/>
    </source>
</evidence>
<dbReference type="EMBL" id="DRLI01000154">
    <property type="protein sequence ID" value="HHM02159.1"/>
    <property type="molecule type" value="Genomic_DNA"/>
</dbReference>
<keyword evidence="1" id="KW-1133">Transmembrane helix</keyword>
<sequence length="686" mass="77156">MPDLIQLNIPFFFVFMLFALGMLTAFFFYRKSYPPLSPMRRYLLVLIRGSWLAGLLLLLTGPVLKLHYSEERPRNVAVFVDHSASMGLVNRFENRRDSLEAARTLLAEYLAERDTRFVWFSFNQQVKNYDEQDTLYTGLTDFAPLVKSAREAGADNIFILSDGIRTAGGGAVPPGVPVYTIGLGGIKEFPDLFIRRVRYEPEVVQNDTARLSIIVGQKGLEKQAVTVALFRGRERIGQKRMFTAAGGGDRELRFEYIPRKKGFQKYRVEVRGDADEQNMRNNSYRFTQWVRKSKIRIGLFASAPSYDFKFIRRAIDGGRNLRAEIYLPGVKLSSRLPADSLDAAFLIGLPARGITTSYQRGLDKLDDLKGGKVFYLTSTSDADALSAMLGPDVTISTTANRVEGQIEVTEPLHPLMAVFPDMQKSRGFWQKSAPVLSGFKVGTAEPFAVINQERNSAFLARPAPNIFLVNGEGFWRTAFDPGENDLLIREGYNRFFQGLAFRAAARGTEKAVRLQTDKRVYNIGESIRLSAYVYDSRQSEIGNAVVEVSVSLGDQNFNFNLSPAAGGGYQAAFPAVEEGLYTFNATARREGTVLGRESISVRVQAPDAEFTHTRQDTAFFRNWAAKSGGAYLSLEELRRGRRLPPLEPVTVERRRETDLKNSMIMLTALLLLISMEWILRKRFNLI</sequence>
<evidence type="ECO:0000256" key="1">
    <source>
        <dbReference type="SAM" id="Phobius"/>
    </source>
</evidence>
<feature type="transmembrane region" description="Helical" evidence="1">
    <location>
        <begin position="12"/>
        <end position="30"/>
    </location>
</feature>
<proteinExistence type="predicted"/>
<name>A0A7V5RPD4_CALAY</name>
<feature type="transmembrane region" description="Helical" evidence="1">
    <location>
        <begin position="42"/>
        <end position="64"/>
    </location>
</feature>
<dbReference type="Proteomes" id="UP000885771">
    <property type="component" value="Unassembled WGS sequence"/>
</dbReference>
<gene>
    <name evidence="2" type="ORF">ENJ15_04045</name>
</gene>
<dbReference type="SUPFAM" id="SSF53300">
    <property type="entry name" value="vWA-like"/>
    <property type="match status" value="1"/>
</dbReference>
<dbReference type="AlphaFoldDB" id="A0A7V5RPD4"/>
<dbReference type="PANTHER" id="PTHR37947">
    <property type="entry name" value="BLL2462 PROTEIN"/>
    <property type="match status" value="1"/>
</dbReference>
<protein>
    <recommendedName>
        <fullName evidence="3">VWA domain-containing protein</fullName>
    </recommendedName>
</protein>
<evidence type="ECO:0000313" key="2">
    <source>
        <dbReference type="EMBL" id="HHM02159.1"/>
    </source>
</evidence>
<accession>A0A7V5RPD4</accession>
<keyword evidence="1" id="KW-0812">Transmembrane</keyword>
<reference evidence="2" key="1">
    <citation type="journal article" date="2020" name="mSystems">
        <title>Genome- and Community-Level Interaction Insights into Carbon Utilization and Element Cycling Functions of Hydrothermarchaeota in Hydrothermal Sediment.</title>
        <authorList>
            <person name="Zhou Z."/>
            <person name="Liu Y."/>
            <person name="Xu W."/>
            <person name="Pan J."/>
            <person name="Luo Z.H."/>
            <person name="Li M."/>
        </authorList>
    </citation>
    <scope>NUCLEOTIDE SEQUENCE [LARGE SCALE GENOMIC DNA]</scope>
    <source>
        <strain evidence="2">HyVt-460</strain>
    </source>
</reference>
<dbReference type="InterPro" id="IPR036465">
    <property type="entry name" value="vWFA_dom_sf"/>
</dbReference>
<dbReference type="PANTHER" id="PTHR37947:SF1">
    <property type="entry name" value="BLL2462 PROTEIN"/>
    <property type="match status" value="1"/>
</dbReference>
<organism evidence="2">
    <name type="scientific">Caldithrix abyssi</name>
    <dbReference type="NCBI Taxonomy" id="187145"/>
    <lineage>
        <taxon>Bacteria</taxon>
        <taxon>Pseudomonadati</taxon>
        <taxon>Calditrichota</taxon>
        <taxon>Calditrichia</taxon>
        <taxon>Calditrichales</taxon>
        <taxon>Calditrichaceae</taxon>
        <taxon>Caldithrix</taxon>
    </lineage>
</organism>